<feature type="domain" description="Tripartite ATP-independent periplasmic transporters DctQ component" evidence="10">
    <location>
        <begin position="24"/>
        <end position="149"/>
    </location>
</feature>
<dbReference type="STRING" id="1432562.WN59_12640"/>
<keyword evidence="2" id="KW-0813">Transport</keyword>
<evidence type="ECO:0000256" key="5">
    <source>
        <dbReference type="ARBA" id="ARBA00022692"/>
    </source>
</evidence>
<keyword evidence="12" id="KW-1185">Reference proteome</keyword>
<evidence type="ECO:0000256" key="3">
    <source>
        <dbReference type="ARBA" id="ARBA00022475"/>
    </source>
</evidence>
<dbReference type="OrthoDB" id="9815614at2"/>
<evidence type="ECO:0000313" key="11">
    <source>
        <dbReference type="EMBL" id="KKK32892.1"/>
    </source>
</evidence>
<dbReference type="PATRIC" id="fig|1432562.3.peg.2533"/>
<dbReference type="InterPro" id="IPR055348">
    <property type="entry name" value="DctQ"/>
</dbReference>
<evidence type="ECO:0000256" key="1">
    <source>
        <dbReference type="ARBA" id="ARBA00004429"/>
    </source>
</evidence>
<dbReference type="GO" id="GO:0015740">
    <property type="term" value="P:C4-dicarboxylate transport"/>
    <property type="evidence" value="ECO:0007669"/>
    <property type="project" value="TreeGrafter"/>
</dbReference>
<feature type="transmembrane region" description="Helical" evidence="9">
    <location>
        <begin position="126"/>
        <end position="144"/>
    </location>
</feature>
<evidence type="ECO:0000256" key="6">
    <source>
        <dbReference type="ARBA" id="ARBA00022989"/>
    </source>
</evidence>
<dbReference type="PANTHER" id="PTHR35011:SF2">
    <property type="entry name" value="2,3-DIKETO-L-GULONATE TRAP TRANSPORTER SMALL PERMEASE PROTEIN YIAM"/>
    <property type="match status" value="1"/>
</dbReference>
<evidence type="ECO:0000256" key="2">
    <source>
        <dbReference type="ARBA" id="ARBA00022448"/>
    </source>
</evidence>
<dbReference type="GO" id="GO:0005886">
    <property type="term" value="C:plasma membrane"/>
    <property type="evidence" value="ECO:0007669"/>
    <property type="project" value="UniProtKB-SubCell"/>
</dbReference>
<dbReference type="RefSeq" id="WP_046580676.1">
    <property type="nucleotide sequence ID" value="NZ_LAYZ01000026.1"/>
</dbReference>
<reference evidence="11 12" key="1">
    <citation type="submission" date="2015-04" db="EMBL/GenBank/DDBJ databases">
        <title>Taxonomic description and genome sequence of Salinicoccus sediminis sp. nov., a novel hyper halotolerant bacterium isolated from marine sediment.</title>
        <authorList>
            <person name="Mathan Kumar R."/>
            <person name="Kaur G."/>
            <person name="Kumar N."/>
            <person name="Kumar A."/>
            <person name="Singh N.K."/>
            <person name="Kaur N."/>
            <person name="Mayilraj S."/>
        </authorList>
    </citation>
    <scope>NUCLEOTIDE SEQUENCE [LARGE SCALE GENOMIC DNA]</scope>
    <source>
        <strain evidence="11 12">SV-16</strain>
    </source>
</reference>
<organism evidence="11 12">
    <name type="scientific">Salinicoccus sediminis</name>
    <dbReference type="NCBI Taxonomy" id="1432562"/>
    <lineage>
        <taxon>Bacteria</taxon>
        <taxon>Bacillati</taxon>
        <taxon>Bacillota</taxon>
        <taxon>Bacilli</taxon>
        <taxon>Bacillales</taxon>
        <taxon>Staphylococcaceae</taxon>
        <taxon>Salinicoccus</taxon>
    </lineage>
</organism>
<comment type="caution">
    <text evidence="11">The sequence shown here is derived from an EMBL/GenBank/DDBJ whole genome shotgun (WGS) entry which is preliminary data.</text>
</comment>
<evidence type="ECO:0000256" key="8">
    <source>
        <dbReference type="ARBA" id="ARBA00038436"/>
    </source>
</evidence>
<evidence type="ECO:0000313" key="12">
    <source>
        <dbReference type="Proteomes" id="UP000034287"/>
    </source>
</evidence>
<dbReference type="PANTHER" id="PTHR35011">
    <property type="entry name" value="2,3-DIKETO-L-GULONATE TRAP TRANSPORTER SMALL PERMEASE PROTEIN YIAM"/>
    <property type="match status" value="1"/>
</dbReference>
<accession>A0A0M2SJ69</accession>
<feature type="transmembrane region" description="Helical" evidence="9">
    <location>
        <begin position="84"/>
        <end position="106"/>
    </location>
</feature>
<feature type="transmembrane region" description="Helical" evidence="9">
    <location>
        <begin position="12"/>
        <end position="34"/>
    </location>
</feature>
<keyword evidence="7 9" id="KW-0472">Membrane</keyword>
<keyword evidence="6 9" id="KW-1133">Transmembrane helix</keyword>
<name>A0A0M2SJ69_9STAP</name>
<evidence type="ECO:0000256" key="4">
    <source>
        <dbReference type="ARBA" id="ARBA00022519"/>
    </source>
</evidence>
<keyword evidence="5 9" id="KW-0812">Transmembrane</keyword>
<comment type="similarity">
    <text evidence="8">Belongs to the TRAP transporter small permease family.</text>
</comment>
<dbReference type="Pfam" id="PF04290">
    <property type="entry name" value="DctQ"/>
    <property type="match status" value="1"/>
</dbReference>
<gene>
    <name evidence="11" type="ORF">WN59_12640</name>
</gene>
<evidence type="ECO:0000256" key="9">
    <source>
        <dbReference type="SAM" id="Phobius"/>
    </source>
</evidence>
<dbReference type="AlphaFoldDB" id="A0A0M2SJ69"/>
<feature type="transmembrane region" description="Helical" evidence="9">
    <location>
        <begin position="46"/>
        <end position="63"/>
    </location>
</feature>
<keyword evidence="4" id="KW-0997">Cell inner membrane</keyword>
<dbReference type="EMBL" id="LAYZ01000026">
    <property type="protein sequence ID" value="KKK32892.1"/>
    <property type="molecule type" value="Genomic_DNA"/>
</dbReference>
<keyword evidence="3" id="KW-1003">Cell membrane</keyword>
<sequence>MNRLIKTIEKIQITAGIIFLIIFFLATLLQIITRYMGMSVLWTEELANNAFIWAIFMGAAVMVKHKEHFTFDFLQMKLGQKNKLYLNIFIDTLLVAFNVLITIYGFQLLEHFWNYTWETMPALKMGFIWLAVPVMSVTMILYSVDHIADSIGKLSKMDGKEVGN</sequence>
<evidence type="ECO:0000259" key="10">
    <source>
        <dbReference type="Pfam" id="PF04290"/>
    </source>
</evidence>
<proteinExistence type="inferred from homology"/>
<dbReference type="InterPro" id="IPR007387">
    <property type="entry name" value="TRAP_DctQ"/>
</dbReference>
<comment type="subcellular location">
    <subcellularLocation>
        <location evidence="1">Cell inner membrane</location>
        <topology evidence="1">Multi-pass membrane protein</topology>
    </subcellularLocation>
</comment>
<dbReference type="Proteomes" id="UP000034287">
    <property type="component" value="Unassembled WGS sequence"/>
</dbReference>
<evidence type="ECO:0000256" key="7">
    <source>
        <dbReference type="ARBA" id="ARBA00023136"/>
    </source>
</evidence>
<protein>
    <submittedName>
        <fullName evidence="11">C4-dicarboxylate ABC transporter permease</fullName>
    </submittedName>
</protein>
<dbReference type="GO" id="GO:0022857">
    <property type="term" value="F:transmembrane transporter activity"/>
    <property type="evidence" value="ECO:0007669"/>
    <property type="project" value="TreeGrafter"/>
</dbReference>